<keyword evidence="1" id="KW-0175">Coiled coil</keyword>
<dbReference type="AlphaFoldDB" id="A0A0C2XUM8"/>
<keyword evidence="4" id="KW-1185">Reference proteome</keyword>
<reference evidence="4" key="2">
    <citation type="submission" date="2015-01" db="EMBL/GenBank/DDBJ databases">
        <title>Evolutionary Origins and Diversification of the Mycorrhizal Mutualists.</title>
        <authorList>
            <consortium name="DOE Joint Genome Institute"/>
            <consortium name="Mycorrhizal Genomics Consortium"/>
            <person name="Kohler A."/>
            <person name="Kuo A."/>
            <person name="Nagy L.G."/>
            <person name="Floudas D."/>
            <person name="Copeland A."/>
            <person name="Barry K.W."/>
            <person name="Cichocki N."/>
            <person name="Veneault-Fourrey C."/>
            <person name="LaButti K."/>
            <person name="Lindquist E.A."/>
            <person name="Lipzen A."/>
            <person name="Lundell T."/>
            <person name="Morin E."/>
            <person name="Murat C."/>
            <person name="Riley R."/>
            <person name="Ohm R."/>
            <person name="Sun H."/>
            <person name="Tunlid A."/>
            <person name="Henrissat B."/>
            <person name="Grigoriev I.V."/>
            <person name="Hibbett D.S."/>
            <person name="Martin F."/>
        </authorList>
    </citation>
    <scope>NUCLEOTIDE SEQUENCE [LARGE SCALE GENOMIC DNA]</scope>
    <source>
        <strain evidence="4">h7</strain>
    </source>
</reference>
<evidence type="ECO:0000313" key="3">
    <source>
        <dbReference type="EMBL" id="KIM41363.1"/>
    </source>
</evidence>
<evidence type="ECO:0000313" key="4">
    <source>
        <dbReference type="Proteomes" id="UP000053424"/>
    </source>
</evidence>
<proteinExistence type="predicted"/>
<accession>A0A0C2XUM8</accession>
<evidence type="ECO:0000256" key="1">
    <source>
        <dbReference type="SAM" id="Coils"/>
    </source>
</evidence>
<reference evidence="3 4" key="1">
    <citation type="submission" date="2014-04" db="EMBL/GenBank/DDBJ databases">
        <authorList>
            <consortium name="DOE Joint Genome Institute"/>
            <person name="Kuo A."/>
            <person name="Gay G."/>
            <person name="Dore J."/>
            <person name="Kohler A."/>
            <person name="Nagy L.G."/>
            <person name="Floudas D."/>
            <person name="Copeland A."/>
            <person name="Barry K.W."/>
            <person name="Cichocki N."/>
            <person name="Veneault-Fourrey C."/>
            <person name="LaButti K."/>
            <person name="Lindquist E.A."/>
            <person name="Lipzen A."/>
            <person name="Lundell T."/>
            <person name="Morin E."/>
            <person name="Murat C."/>
            <person name="Sun H."/>
            <person name="Tunlid A."/>
            <person name="Henrissat B."/>
            <person name="Grigoriev I.V."/>
            <person name="Hibbett D.S."/>
            <person name="Martin F."/>
            <person name="Nordberg H.P."/>
            <person name="Cantor M.N."/>
            <person name="Hua S.X."/>
        </authorList>
    </citation>
    <scope>NUCLEOTIDE SEQUENCE [LARGE SCALE GENOMIC DNA]</scope>
    <source>
        <strain evidence="4">h7</strain>
    </source>
</reference>
<dbReference type="OrthoDB" id="3182376at2759"/>
<protein>
    <submittedName>
        <fullName evidence="3">Uncharacterized protein</fullName>
    </submittedName>
</protein>
<organism evidence="3 4">
    <name type="scientific">Hebeloma cylindrosporum</name>
    <dbReference type="NCBI Taxonomy" id="76867"/>
    <lineage>
        <taxon>Eukaryota</taxon>
        <taxon>Fungi</taxon>
        <taxon>Dikarya</taxon>
        <taxon>Basidiomycota</taxon>
        <taxon>Agaricomycotina</taxon>
        <taxon>Agaricomycetes</taxon>
        <taxon>Agaricomycetidae</taxon>
        <taxon>Agaricales</taxon>
        <taxon>Agaricineae</taxon>
        <taxon>Hymenogastraceae</taxon>
        <taxon>Hebeloma</taxon>
    </lineage>
</organism>
<dbReference type="Proteomes" id="UP000053424">
    <property type="component" value="Unassembled WGS sequence"/>
</dbReference>
<evidence type="ECO:0000256" key="2">
    <source>
        <dbReference type="SAM" id="MobiDB-lite"/>
    </source>
</evidence>
<dbReference type="HOGENOM" id="CLU_739789_0_0_1"/>
<dbReference type="STRING" id="686832.A0A0C2XUM8"/>
<gene>
    <name evidence="3" type="ORF">M413DRAFT_27724</name>
</gene>
<name>A0A0C2XUM8_HEBCY</name>
<feature type="region of interest" description="Disordered" evidence="2">
    <location>
        <begin position="203"/>
        <end position="224"/>
    </location>
</feature>
<dbReference type="EMBL" id="KN831780">
    <property type="protein sequence ID" value="KIM41363.1"/>
    <property type="molecule type" value="Genomic_DNA"/>
</dbReference>
<feature type="coiled-coil region" evidence="1">
    <location>
        <begin position="290"/>
        <end position="344"/>
    </location>
</feature>
<sequence length="374" mass="43113">MTPAETTEPLTDANPQQILAKSGRLDKNFSHSTLLLPVSRPKAPRNRSAAALDWSKDHRKTYRLLEWLNVNDLERDIIFALPKKGPQPDAIKSRRNCYVEAAHYIFTAEDDPDIHREISKDGTRVALAIGSRLDHLKKKYQAFNVKIGPEASIQKFESIEPGSNSHRIIENLLGSFPFWKELHKHWRTLPHYNKFWGRGSRPKLVDQQPIPGDPTRNGRSRVPSKKLLLSNENVKGGPNFEEARDTRNEVIIIDELPTKEKKVEFYPQGIGRLIFKPPSAQGSYRWLTAAQKFEQNLAELALKRQKLENEALDRKTAADIRRLELEAEERRRIAEDNRQREKERYELIMKYMAVTGQVVDLCGRASELIKRAQM</sequence>